<feature type="transmembrane region" description="Helical" evidence="1">
    <location>
        <begin position="6"/>
        <end position="30"/>
    </location>
</feature>
<dbReference type="EMBL" id="JAYKOT010000003">
    <property type="protein sequence ID" value="MEB3429617.1"/>
    <property type="molecule type" value="Genomic_DNA"/>
</dbReference>
<gene>
    <name evidence="2" type="ORF">VLK81_06270</name>
</gene>
<comment type="caution">
    <text evidence="2">The sequence shown here is derived from an EMBL/GenBank/DDBJ whole genome shotgun (WGS) entry which is preliminary data.</text>
</comment>
<dbReference type="AlphaFoldDB" id="A0AAW9MYA0"/>
<keyword evidence="1" id="KW-0472">Membrane</keyword>
<keyword evidence="3" id="KW-1185">Reference proteome</keyword>
<organism evidence="2 3">
    <name type="scientific">Citroniella saccharovorans</name>
    <dbReference type="NCBI Taxonomy" id="2053367"/>
    <lineage>
        <taxon>Bacteria</taxon>
        <taxon>Bacillati</taxon>
        <taxon>Bacillota</taxon>
        <taxon>Tissierellia</taxon>
        <taxon>Tissierellales</taxon>
        <taxon>Peptoniphilaceae</taxon>
        <taxon>Citroniella</taxon>
    </lineage>
</organism>
<evidence type="ECO:0000256" key="1">
    <source>
        <dbReference type="SAM" id="Phobius"/>
    </source>
</evidence>
<dbReference type="Proteomes" id="UP001357733">
    <property type="component" value="Unassembled WGS sequence"/>
</dbReference>
<evidence type="ECO:0000313" key="2">
    <source>
        <dbReference type="EMBL" id="MEB3429617.1"/>
    </source>
</evidence>
<proteinExistence type="predicted"/>
<evidence type="ECO:0000313" key="3">
    <source>
        <dbReference type="Proteomes" id="UP001357733"/>
    </source>
</evidence>
<keyword evidence="1" id="KW-0812">Transmembrane</keyword>
<dbReference type="RefSeq" id="WP_324619796.1">
    <property type="nucleotide sequence ID" value="NZ_JAYKOT010000003.1"/>
</dbReference>
<accession>A0AAW9MYA0</accession>
<protein>
    <submittedName>
        <fullName evidence="2">Uncharacterized protein</fullName>
    </submittedName>
</protein>
<keyword evidence="1" id="KW-1133">Transmembrane helix</keyword>
<name>A0AAW9MYA0_9FIRM</name>
<reference evidence="2 3" key="1">
    <citation type="submission" date="2024-01" db="EMBL/GenBank/DDBJ databases">
        <title>Complete genome sequence of Citroniella saccharovorans strain M6.X9, isolated from human fecal sample.</title>
        <authorList>
            <person name="Cheng G."/>
            <person name="Westerholm M."/>
            <person name="Schnurer A."/>
        </authorList>
    </citation>
    <scope>NUCLEOTIDE SEQUENCE [LARGE SCALE GENOMIC DNA]</scope>
    <source>
        <strain evidence="2 3">DSM 29873</strain>
    </source>
</reference>
<sequence length="54" mass="6351">MIKALIGYAIFLISFILTVKISVFIVALIFSLKEIFEQYKIEKDLKDMIKRNKI</sequence>